<dbReference type="InterPro" id="IPR053392">
    <property type="entry name" value="Transposase_IS30-like"/>
</dbReference>
<dbReference type="GO" id="GO:0032196">
    <property type="term" value="P:transposition"/>
    <property type="evidence" value="ECO:0007669"/>
    <property type="project" value="TreeGrafter"/>
</dbReference>
<dbReference type="PANTHER" id="PTHR10948">
    <property type="entry name" value="TRANSPOSASE"/>
    <property type="match status" value="1"/>
</dbReference>
<dbReference type="Gene3D" id="3.30.420.10">
    <property type="entry name" value="Ribonuclease H-like superfamily/Ribonuclease H"/>
    <property type="match status" value="1"/>
</dbReference>
<dbReference type="AlphaFoldDB" id="A0A4P6YRH3"/>
<dbReference type="InterPro" id="IPR036397">
    <property type="entry name" value="RNaseH_sf"/>
</dbReference>
<evidence type="ECO:0000313" key="3">
    <source>
        <dbReference type="EMBL" id="QBO35248.1"/>
    </source>
</evidence>
<dbReference type="NCBIfam" id="NF033563">
    <property type="entry name" value="transpos_IS30"/>
    <property type="match status" value="1"/>
</dbReference>
<dbReference type="InterPro" id="IPR001584">
    <property type="entry name" value="Integrase_cat-core"/>
</dbReference>
<dbReference type="GO" id="GO:0015074">
    <property type="term" value="P:DNA integration"/>
    <property type="evidence" value="ECO:0007669"/>
    <property type="project" value="InterPro"/>
</dbReference>
<dbReference type="Proteomes" id="UP000292886">
    <property type="component" value="Chromosome"/>
</dbReference>
<feature type="compositionally biased region" description="Polar residues" evidence="1">
    <location>
        <begin position="13"/>
        <end position="25"/>
    </location>
</feature>
<dbReference type="GO" id="GO:0004803">
    <property type="term" value="F:transposase activity"/>
    <property type="evidence" value="ECO:0007669"/>
    <property type="project" value="TreeGrafter"/>
</dbReference>
<dbReference type="OrthoDB" id="2266792at2"/>
<dbReference type="PROSITE" id="PS50994">
    <property type="entry name" value="INTEGRASE"/>
    <property type="match status" value="1"/>
</dbReference>
<evidence type="ECO:0000256" key="1">
    <source>
        <dbReference type="SAM" id="MobiDB-lite"/>
    </source>
</evidence>
<dbReference type="SUPFAM" id="SSF53098">
    <property type="entry name" value="Ribonuclease H-like"/>
    <property type="match status" value="1"/>
</dbReference>
<evidence type="ECO:0000259" key="2">
    <source>
        <dbReference type="PROSITE" id="PS50994"/>
    </source>
</evidence>
<feature type="domain" description="Integrase catalytic" evidence="2">
    <location>
        <begin position="24"/>
        <end position="187"/>
    </location>
</feature>
<dbReference type="GO" id="GO:0005829">
    <property type="term" value="C:cytosol"/>
    <property type="evidence" value="ECO:0007669"/>
    <property type="project" value="TreeGrafter"/>
</dbReference>
<dbReference type="KEGG" id="wei:EQG49_01620"/>
<feature type="region of interest" description="Disordered" evidence="1">
    <location>
        <begin position="1"/>
        <end position="25"/>
    </location>
</feature>
<proteinExistence type="predicted"/>
<evidence type="ECO:0000313" key="4">
    <source>
        <dbReference type="Proteomes" id="UP000292886"/>
    </source>
</evidence>
<name>A0A4P6YRH3_9LACO</name>
<dbReference type="InterPro" id="IPR012337">
    <property type="entry name" value="RNaseH-like_sf"/>
</dbReference>
<accession>A0A4P6YRH3</accession>
<reference evidence="4" key="1">
    <citation type="submission" date="2019-03" db="EMBL/GenBank/DDBJ databases">
        <title>Weissella sp. 26KH-42 Genome sequencing.</title>
        <authorList>
            <person name="Heo J."/>
            <person name="Kim S.-J."/>
            <person name="Kim J.-S."/>
            <person name="Hong S.-B."/>
            <person name="Kwon S.-W."/>
        </authorList>
    </citation>
    <scope>NUCLEOTIDE SEQUENCE [LARGE SCALE GENOMIC DNA]</scope>
    <source>
        <strain evidence="4">26KH-42</strain>
    </source>
</reference>
<dbReference type="EMBL" id="CP037940">
    <property type="protein sequence ID" value="QBO35248.1"/>
    <property type="molecule type" value="Genomic_DNA"/>
</dbReference>
<keyword evidence="4" id="KW-1185">Reference proteome</keyword>
<dbReference type="GO" id="GO:0003676">
    <property type="term" value="F:nucleic acid binding"/>
    <property type="evidence" value="ECO:0007669"/>
    <property type="project" value="InterPro"/>
</dbReference>
<protein>
    <submittedName>
        <fullName evidence="3">IS30 family transposase</fullName>
    </submittedName>
</protein>
<feature type="compositionally biased region" description="Basic and acidic residues" evidence="1">
    <location>
        <begin position="1"/>
        <end position="11"/>
    </location>
</feature>
<organism evidence="3 4">
    <name type="scientific">Periweissella cryptocerci</name>
    <dbReference type="NCBI Taxonomy" id="2506420"/>
    <lineage>
        <taxon>Bacteria</taxon>
        <taxon>Bacillati</taxon>
        <taxon>Bacillota</taxon>
        <taxon>Bacilli</taxon>
        <taxon>Lactobacillales</taxon>
        <taxon>Lactobacillaceae</taxon>
        <taxon>Periweissella</taxon>
    </lineage>
</organism>
<dbReference type="InterPro" id="IPR051917">
    <property type="entry name" value="Transposase-Integrase"/>
</dbReference>
<sequence length="190" mass="21650">MKPRTKKEVSKPKGTNTKNLGRSISTRPESILNREEFGHWEADLVKGKKTADQPALLVMTERKTRFELLLKLPNFLADTCIGGITDLIHRVGYDCFKSISFDNGAEFSTMSALEHNDLKVYFCHAYSSWERGSNENQNKLLREYIPKGHSLANYSDDDIQSFEEALSSKHRKLLGYTSAEEIFEDSLVIL</sequence>
<dbReference type="PANTHER" id="PTHR10948:SF23">
    <property type="entry name" value="TRANSPOSASE INSI FOR INSERTION SEQUENCE ELEMENT IS30A-RELATED"/>
    <property type="match status" value="1"/>
</dbReference>
<gene>
    <name evidence="3" type="ORF">EQG49_01620</name>
</gene>